<dbReference type="InterPro" id="IPR049445">
    <property type="entry name" value="TetR_SbtR-like_C"/>
</dbReference>
<sequence length="194" mass="20612">MPKLWTDTVETHRREVRDAVLHATWKLVSEGGALAVTMSQVAAEVGIGRATLYKYFPDVESILRAWHEQQVEAHLAQLTELRDKSGDPAAALAAVLGGYAKICWHRTRHGVDGLEGVLHRAVDGVRGVDRLHALFTDVLRDAAGAGAVRSDVAPGELASYCVHALAAAGHVPSKPAVERLVGVVVAGLAPIPEG</sequence>
<evidence type="ECO:0000256" key="3">
    <source>
        <dbReference type="ARBA" id="ARBA00023163"/>
    </source>
</evidence>
<dbReference type="InterPro" id="IPR009057">
    <property type="entry name" value="Homeodomain-like_sf"/>
</dbReference>
<dbReference type="InterPro" id="IPR050109">
    <property type="entry name" value="HTH-type_TetR-like_transc_reg"/>
</dbReference>
<feature type="DNA-binding region" description="H-T-H motif" evidence="4">
    <location>
        <begin position="37"/>
        <end position="56"/>
    </location>
</feature>
<protein>
    <submittedName>
        <fullName evidence="6">TetR/AcrR family transcriptional regulator</fullName>
    </submittedName>
</protein>
<dbReference type="Pfam" id="PF00440">
    <property type="entry name" value="TetR_N"/>
    <property type="match status" value="1"/>
</dbReference>
<dbReference type="EMBL" id="CP158165">
    <property type="protein sequence ID" value="XBV23589.1"/>
    <property type="molecule type" value="Genomic_DNA"/>
</dbReference>
<evidence type="ECO:0000313" key="6">
    <source>
        <dbReference type="EMBL" id="XBV23589.1"/>
    </source>
</evidence>
<dbReference type="Gene3D" id="1.10.357.10">
    <property type="entry name" value="Tetracycline Repressor, domain 2"/>
    <property type="match status" value="1"/>
</dbReference>
<evidence type="ECO:0000256" key="2">
    <source>
        <dbReference type="ARBA" id="ARBA00023125"/>
    </source>
</evidence>
<dbReference type="Pfam" id="PF21597">
    <property type="entry name" value="TetR_C_43"/>
    <property type="match status" value="1"/>
</dbReference>
<dbReference type="InterPro" id="IPR001647">
    <property type="entry name" value="HTH_TetR"/>
</dbReference>
<dbReference type="RefSeq" id="WP_350276420.1">
    <property type="nucleotide sequence ID" value="NZ_CP158165.1"/>
</dbReference>
<dbReference type="GO" id="GO:0000976">
    <property type="term" value="F:transcription cis-regulatory region binding"/>
    <property type="evidence" value="ECO:0007669"/>
    <property type="project" value="TreeGrafter"/>
</dbReference>
<dbReference type="PROSITE" id="PS50977">
    <property type="entry name" value="HTH_TETR_2"/>
    <property type="match status" value="1"/>
</dbReference>
<dbReference type="GO" id="GO:0003700">
    <property type="term" value="F:DNA-binding transcription factor activity"/>
    <property type="evidence" value="ECO:0007669"/>
    <property type="project" value="TreeGrafter"/>
</dbReference>
<name>A0AAU7TAJ2_9ACTN</name>
<dbReference type="AlphaFoldDB" id="A0AAU7TAJ2"/>
<organism evidence="6">
    <name type="scientific">Kribbella sp. HUAS MG21</name>
    <dbReference type="NCBI Taxonomy" id="3160966"/>
    <lineage>
        <taxon>Bacteria</taxon>
        <taxon>Bacillati</taxon>
        <taxon>Actinomycetota</taxon>
        <taxon>Actinomycetes</taxon>
        <taxon>Propionibacteriales</taxon>
        <taxon>Kribbellaceae</taxon>
        <taxon>Kribbella</taxon>
    </lineage>
</organism>
<keyword evidence="3" id="KW-0804">Transcription</keyword>
<dbReference type="SUPFAM" id="SSF48498">
    <property type="entry name" value="Tetracyclin repressor-like, C-terminal domain"/>
    <property type="match status" value="1"/>
</dbReference>
<keyword evidence="1" id="KW-0805">Transcription regulation</keyword>
<evidence type="ECO:0000259" key="5">
    <source>
        <dbReference type="PROSITE" id="PS50977"/>
    </source>
</evidence>
<dbReference type="InterPro" id="IPR036271">
    <property type="entry name" value="Tet_transcr_reg_TetR-rel_C_sf"/>
</dbReference>
<dbReference type="SUPFAM" id="SSF46689">
    <property type="entry name" value="Homeodomain-like"/>
    <property type="match status" value="1"/>
</dbReference>
<dbReference type="PANTHER" id="PTHR30055">
    <property type="entry name" value="HTH-TYPE TRANSCRIPTIONAL REGULATOR RUTR"/>
    <property type="match status" value="1"/>
</dbReference>
<dbReference type="PANTHER" id="PTHR30055:SF234">
    <property type="entry name" value="HTH-TYPE TRANSCRIPTIONAL REGULATOR BETI"/>
    <property type="match status" value="1"/>
</dbReference>
<keyword evidence="2 4" id="KW-0238">DNA-binding</keyword>
<feature type="domain" description="HTH tetR-type" evidence="5">
    <location>
        <begin position="14"/>
        <end position="74"/>
    </location>
</feature>
<proteinExistence type="predicted"/>
<reference evidence="6" key="1">
    <citation type="submission" date="2024-06" db="EMBL/GenBank/DDBJ databases">
        <title>Kribbella sp. strain HUAS MG21 genome sequences.</title>
        <authorList>
            <person name="Mo P."/>
        </authorList>
    </citation>
    <scope>NUCLEOTIDE SEQUENCE</scope>
    <source>
        <strain evidence="6">HUAS MG21</strain>
    </source>
</reference>
<evidence type="ECO:0000256" key="1">
    <source>
        <dbReference type="ARBA" id="ARBA00023015"/>
    </source>
</evidence>
<gene>
    <name evidence="6" type="ORF">ABN611_34095</name>
</gene>
<accession>A0AAU7TAJ2</accession>
<evidence type="ECO:0000256" key="4">
    <source>
        <dbReference type="PROSITE-ProRule" id="PRU00335"/>
    </source>
</evidence>
<dbReference type="PRINTS" id="PR00455">
    <property type="entry name" value="HTHTETR"/>
</dbReference>